<feature type="binding site" evidence="11">
    <location>
        <begin position="156"/>
        <end position="163"/>
    </location>
    <ligand>
        <name>ATP</name>
        <dbReference type="ChEBI" id="CHEBI:30616"/>
    </ligand>
</feature>
<dbReference type="GO" id="GO:0005524">
    <property type="term" value="F:ATP binding"/>
    <property type="evidence" value="ECO:0007669"/>
    <property type="project" value="UniProtKB-UniRule"/>
</dbReference>
<dbReference type="FunFam" id="3.30.70.1590:FF:000003">
    <property type="entry name" value="Myosin-Va isoform 1"/>
    <property type="match status" value="1"/>
</dbReference>
<dbReference type="OrthoDB" id="6108017at2759"/>
<dbReference type="SMART" id="SM01132">
    <property type="entry name" value="DIL"/>
    <property type="match status" value="1"/>
</dbReference>
<dbReference type="Proteomes" id="UP000287033">
    <property type="component" value="Unassembled WGS sequence"/>
</dbReference>
<dbReference type="GO" id="GO:0016459">
    <property type="term" value="C:myosin complex"/>
    <property type="evidence" value="ECO:0007669"/>
    <property type="project" value="UniProtKB-KW"/>
</dbReference>
<evidence type="ECO:0000256" key="11">
    <source>
        <dbReference type="PROSITE-ProRule" id="PRU00782"/>
    </source>
</evidence>
<dbReference type="InterPro" id="IPR002710">
    <property type="entry name" value="Dilute_dom"/>
</dbReference>
<feature type="domain" description="Myosin motor" evidence="14">
    <location>
        <begin position="62"/>
        <end position="749"/>
    </location>
</feature>
<dbReference type="PROSITE" id="PS51844">
    <property type="entry name" value="SH3_LIKE"/>
    <property type="match status" value="1"/>
</dbReference>
<accession>A0A401S4G6</accession>
<evidence type="ECO:0000256" key="5">
    <source>
        <dbReference type="ARBA" id="ARBA00022840"/>
    </source>
</evidence>
<dbReference type="InterPro" id="IPR027417">
    <property type="entry name" value="P-loop_NTPase"/>
</dbReference>
<dbReference type="SMART" id="SM00015">
    <property type="entry name" value="IQ"/>
    <property type="match status" value="6"/>
</dbReference>
<dbReference type="PROSITE" id="PS50096">
    <property type="entry name" value="IQ"/>
    <property type="match status" value="4"/>
</dbReference>
<dbReference type="GO" id="GO:0000146">
    <property type="term" value="F:microfilament motor activity"/>
    <property type="evidence" value="ECO:0007669"/>
    <property type="project" value="TreeGrafter"/>
</dbReference>
<feature type="region of interest" description="Actin-binding" evidence="11">
    <location>
        <begin position="629"/>
        <end position="651"/>
    </location>
</feature>
<dbReference type="GO" id="GO:0016020">
    <property type="term" value="C:membrane"/>
    <property type="evidence" value="ECO:0007669"/>
    <property type="project" value="TreeGrafter"/>
</dbReference>
<feature type="coiled-coil region" evidence="12">
    <location>
        <begin position="1059"/>
        <end position="1158"/>
    </location>
</feature>
<reference evidence="16 17" key="1">
    <citation type="journal article" date="2018" name="Nat. Ecol. Evol.">
        <title>Shark genomes provide insights into elasmobranch evolution and the origin of vertebrates.</title>
        <authorList>
            <person name="Hara Y"/>
            <person name="Yamaguchi K"/>
            <person name="Onimaru K"/>
            <person name="Kadota M"/>
            <person name="Koyanagi M"/>
            <person name="Keeley SD"/>
            <person name="Tatsumi K"/>
            <person name="Tanaka K"/>
            <person name="Motone F"/>
            <person name="Kageyama Y"/>
            <person name="Nozu R"/>
            <person name="Adachi N"/>
            <person name="Nishimura O"/>
            <person name="Nakagawa R"/>
            <person name="Tanegashima C"/>
            <person name="Kiyatake I"/>
            <person name="Matsumoto R"/>
            <person name="Murakumo K"/>
            <person name="Nishida K"/>
            <person name="Terakita A"/>
            <person name="Kuratani S"/>
            <person name="Sato K"/>
            <person name="Hyodo S Kuraku.S."/>
        </authorList>
    </citation>
    <scope>NUCLEOTIDE SEQUENCE [LARGE SCALE GENOMIC DNA]</scope>
</reference>
<dbReference type="InterPro" id="IPR004009">
    <property type="entry name" value="SH3_Myosin"/>
</dbReference>
<evidence type="ECO:0000313" key="16">
    <source>
        <dbReference type="EMBL" id="GCC25284.1"/>
    </source>
</evidence>
<keyword evidence="3" id="KW-0677">Repeat</keyword>
<dbReference type="OMA" id="LEYQMHE"/>
<dbReference type="SMART" id="SM00242">
    <property type="entry name" value="MYSc"/>
    <property type="match status" value="1"/>
</dbReference>
<evidence type="ECO:0000256" key="10">
    <source>
        <dbReference type="ARBA" id="ARBA00023203"/>
    </source>
</evidence>
<evidence type="ECO:0000256" key="2">
    <source>
        <dbReference type="ARBA" id="ARBA00022553"/>
    </source>
</evidence>
<dbReference type="PROSITE" id="PS51126">
    <property type="entry name" value="DILUTE"/>
    <property type="match status" value="1"/>
</dbReference>
<keyword evidence="2" id="KW-0597">Phosphoprotein</keyword>
<dbReference type="GO" id="GO:0007015">
    <property type="term" value="P:actin filament organization"/>
    <property type="evidence" value="ECO:0007669"/>
    <property type="project" value="TreeGrafter"/>
</dbReference>
<dbReference type="SUPFAM" id="SSF52540">
    <property type="entry name" value="P-loop containing nucleoside triphosphate hydrolases"/>
    <property type="match status" value="2"/>
</dbReference>
<proteinExistence type="inferred from homology"/>
<dbReference type="EMBL" id="BEZZ01000081">
    <property type="protein sequence ID" value="GCC25284.1"/>
    <property type="molecule type" value="Genomic_DNA"/>
</dbReference>
<dbReference type="Gene3D" id="1.20.58.530">
    <property type="match status" value="1"/>
</dbReference>
<dbReference type="PROSITE" id="PS51456">
    <property type="entry name" value="MYOSIN_MOTOR"/>
    <property type="match status" value="1"/>
</dbReference>
<feature type="domain" description="Dilute" evidence="13">
    <location>
        <begin position="1392"/>
        <end position="1670"/>
    </location>
</feature>
<organism evidence="16 17">
    <name type="scientific">Chiloscyllium punctatum</name>
    <name type="common">Brownbanded bambooshark</name>
    <name type="synonym">Hemiscyllium punctatum</name>
    <dbReference type="NCBI Taxonomy" id="137246"/>
    <lineage>
        <taxon>Eukaryota</taxon>
        <taxon>Metazoa</taxon>
        <taxon>Chordata</taxon>
        <taxon>Craniata</taxon>
        <taxon>Vertebrata</taxon>
        <taxon>Chondrichthyes</taxon>
        <taxon>Elasmobranchii</taxon>
        <taxon>Galeomorphii</taxon>
        <taxon>Galeoidea</taxon>
        <taxon>Orectolobiformes</taxon>
        <taxon>Hemiscylliidae</taxon>
        <taxon>Chiloscyllium</taxon>
    </lineage>
</organism>
<protein>
    <recommendedName>
        <fullName evidence="18">Myosin motor domain-containing protein</fullName>
    </recommendedName>
</protein>
<dbReference type="Gene3D" id="1.10.10.820">
    <property type="match status" value="1"/>
</dbReference>
<evidence type="ECO:0000313" key="17">
    <source>
        <dbReference type="Proteomes" id="UP000287033"/>
    </source>
</evidence>
<keyword evidence="7 12" id="KW-0175">Coiled coil</keyword>
<gene>
    <name evidence="16" type="ORF">chiPu_0003693</name>
</gene>
<dbReference type="Gene3D" id="1.20.5.190">
    <property type="match status" value="3"/>
</dbReference>
<keyword evidence="5 11" id="KW-0067">ATP-binding</keyword>
<dbReference type="Gene3D" id="3.30.70.1590">
    <property type="match status" value="1"/>
</dbReference>
<dbReference type="Pfam" id="PF25966">
    <property type="entry name" value="Myo5a"/>
    <property type="match status" value="1"/>
</dbReference>
<dbReference type="Gene3D" id="3.40.850.10">
    <property type="entry name" value="Kinesin motor domain"/>
    <property type="match status" value="1"/>
</dbReference>
<evidence type="ECO:0000256" key="1">
    <source>
        <dbReference type="ARBA" id="ARBA00008314"/>
    </source>
</evidence>
<keyword evidence="4 11" id="KW-0547">Nucleotide-binding</keyword>
<feature type="coiled-coil region" evidence="12">
    <location>
        <begin position="901"/>
        <end position="1028"/>
    </location>
</feature>
<evidence type="ECO:0000256" key="4">
    <source>
        <dbReference type="ARBA" id="ARBA00022741"/>
    </source>
</evidence>
<keyword evidence="9 11" id="KW-0505">Motor protein</keyword>
<dbReference type="FunFam" id="1.20.5.190:FF:000001">
    <property type="entry name" value="unconventional myosin-Va"/>
    <property type="match status" value="1"/>
</dbReference>
<name>A0A401S4G6_CHIPU</name>
<keyword evidence="17" id="KW-1185">Reference proteome</keyword>
<dbReference type="STRING" id="137246.A0A401S4G6"/>
<evidence type="ECO:0000256" key="8">
    <source>
        <dbReference type="ARBA" id="ARBA00023123"/>
    </source>
</evidence>
<dbReference type="FunFam" id="1.10.10.820:FF:000001">
    <property type="entry name" value="Myosin heavy chain"/>
    <property type="match status" value="1"/>
</dbReference>
<evidence type="ECO:0000256" key="9">
    <source>
        <dbReference type="ARBA" id="ARBA00023175"/>
    </source>
</evidence>
<dbReference type="GO" id="GO:0051015">
    <property type="term" value="F:actin filament binding"/>
    <property type="evidence" value="ECO:0007669"/>
    <property type="project" value="TreeGrafter"/>
</dbReference>
<dbReference type="Pfam" id="PF00612">
    <property type="entry name" value="IQ"/>
    <property type="match status" value="4"/>
</dbReference>
<evidence type="ECO:0008006" key="18">
    <source>
        <dbReference type="Google" id="ProtNLM"/>
    </source>
</evidence>
<evidence type="ECO:0000259" key="13">
    <source>
        <dbReference type="PROSITE" id="PS51126"/>
    </source>
</evidence>
<evidence type="ECO:0000256" key="12">
    <source>
        <dbReference type="SAM" id="Coils"/>
    </source>
</evidence>
<keyword evidence="6" id="KW-0112">Calmodulin-binding</keyword>
<evidence type="ECO:0000256" key="3">
    <source>
        <dbReference type="ARBA" id="ARBA00022737"/>
    </source>
</evidence>
<dbReference type="GO" id="GO:0005516">
    <property type="term" value="F:calmodulin binding"/>
    <property type="evidence" value="ECO:0007669"/>
    <property type="project" value="UniProtKB-KW"/>
</dbReference>
<evidence type="ECO:0000259" key="14">
    <source>
        <dbReference type="PROSITE" id="PS51456"/>
    </source>
</evidence>
<dbReference type="CDD" id="cd01380">
    <property type="entry name" value="MYSc_Myo5"/>
    <property type="match status" value="1"/>
</dbReference>
<sequence length="1715" mass="199702">MRSTKVWIPDSQEVWKSAELTKDFKEDDHILYLKLQDGTNIEYRINKKTEELPYLRNPDILMGENDLTSLSYLHEPAVLHNLKVRFLEFNNIYTYCGIVLVAVNPYEQLPLYGDDVIYAYSGQNVGDMDPHIFAVAEEAYKQLAREEKNQSIIVSGESGAGKTLSAKYIMRYFATVGGSTDETNVEDKVLASNPIMEAIGNAKTTRNDNSSRFGKYIEIRFDHRYHIMGANMRTYLLEKSRVVFQAAQERNYHIFYQLCASAQMGEFPQLDLGSAEDYFYLNQGDNIYIYERDDVADLKRTQNAFSTLGICESHQVEIFQIIASILHLGNINFQSNDRDGENSFVNLKDKNLDQFCKLLGLEKKQLAHWLCHRKLVTLNETYIKSMTLKQATCSRDALAKHTYGQLFSWIVNQVNKALRSSSKPHAFIGVLDIYGFETFENNSFEQFCINYANEKLQQQFNWHVFKLEQEEYLAEGLPWTLIDYYDNQACIDVIEAKLGVLDLLDEECKILNGTDEKWVQKLYDRHLHTSHHFQKPRMSNSAFIILHFAADVLYQCEGFLEKNRDTVYEEPINILKASKSELISELFHDGDTSARRGQISNITLKSLKKALPVTSEHRKTVGYQFRASLNLLMETLNSTSPHYVRCLKPNDTKEPFLFNPKRMVQQLRACGVIETIRLSAAGYPSRWSYVDFFSRYRVLMREESICADEKQTCKNMLENLIKDENKYQFGKTKIFFSAGQVAYLEKLRASRLRAACIMVQKMVRGWMQRKKYQQICRAIIVIQKYTRRFLAKQLVDHLRLTKAAVIIQRQYRMLVVRRLYVHIRTAVITIQAYARGMITRRTYHKMVREQKATVLQKYVRGWLSCLKYQRIRHAVIYLQCCFRRMMAYRQLKRLKVEARSVEHYKKLNKGMENKILQLQCKVNDQSKNNKMLLEKMAALTASHRNEVEKLKNEIEHLRCRTEETKIVNLQQQVTKLEEELETAHKNRRDAEVQASQELTVLKQRFAILEKEKIELSDEKEAFNKYLQEQSRIIEDQISLKVALKSQQLHAEFEEERFHYQNLVKEFSRLEQRYENLKDELNFIKENEMRDADIGEMCGIKDQELELENHKLKNELDELRKDHADNSTAHDSKKQKEADSSLLNQLKTATEEIEILKEEQIWLKSQLLRAEKEINTMKNQATMADVFGLPKDGHKMSEEDLRCAYDAVRVANRLLMDQLDEQQARHLKEVTTFQDEVRDLQEKLNEQQRYFAQALQLPPQEQMEVCLQQEIAQLKSENLDLIEQLEKQDKTVNKLEKQLKSVKESRVLQHAAEPKGTEVPNGPAIPWKHKDFQGMLECRKEDEALLIRNLITDLKPQSDTLNTLPTLPAFIVFMCIRHADYTNDEQRAHSLFTAVLNGIKKILKRSSDFEMVAFWLSNTYRLLVCLRQYSGDENSVEMNTPEQRKHVLRNFDLSQHCLILSDLAVQLYHQLIKVAEAKLQEMIVPGMLENDTIQCVSMVTAKPAGYRKKAESLSGENTKYTLNSIIHQLSLFHNILSKYGLHPEIVKQVYRQIYYIITAVTLNNFLLRKDVCSFSNGVQIRNNVTHLIEWLRGKNLLQSGALEILEPLIQATQLLQLNKTTDEDAETICSMCTALSKAQIVKILTLYTPMNEFEERVTIAFIKNIQDRLAGGSPSRRLLMELKHVFAVNFPIIPSPVNLDKIKIPKNLKLNFLNRF</sequence>
<dbReference type="InterPro" id="IPR036103">
    <property type="entry name" value="MYSc_Myo5"/>
</dbReference>
<evidence type="ECO:0000259" key="15">
    <source>
        <dbReference type="PROSITE" id="PS51844"/>
    </source>
</evidence>
<comment type="caution">
    <text evidence="16">The sequence shown here is derived from an EMBL/GenBank/DDBJ whole genome shotgun (WGS) entry which is preliminary data.</text>
</comment>
<dbReference type="InterPro" id="IPR001609">
    <property type="entry name" value="Myosin_head_motor_dom-like"/>
</dbReference>
<dbReference type="PANTHER" id="PTHR13140">
    <property type="entry name" value="MYOSIN"/>
    <property type="match status" value="1"/>
</dbReference>
<dbReference type="Gene3D" id="1.20.120.720">
    <property type="entry name" value="Myosin VI head, motor domain, U50 subdomain"/>
    <property type="match status" value="1"/>
</dbReference>
<dbReference type="PRINTS" id="PR00193">
    <property type="entry name" value="MYOSINHEAVY"/>
</dbReference>
<evidence type="ECO:0000256" key="6">
    <source>
        <dbReference type="ARBA" id="ARBA00022860"/>
    </source>
</evidence>
<evidence type="ECO:0000256" key="7">
    <source>
        <dbReference type="ARBA" id="ARBA00023054"/>
    </source>
</evidence>
<dbReference type="InterPro" id="IPR058662">
    <property type="entry name" value="Myo5a/b_dom"/>
</dbReference>
<dbReference type="Pfam" id="PF00063">
    <property type="entry name" value="Myosin_head"/>
    <property type="match status" value="1"/>
</dbReference>
<dbReference type="InterPro" id="IPR036961">
    <property type="entry name" value="Kinesin_motor_dom_sf"/>
</dbReference>
<dbReference type="PANTHER" id="PTHR13140:SF853">
    <property type="entry name" value="UNCONVENTIONAL MYOSIN-VB ISOFORM X2"/>
    <property type="match status" value="1"/>
</dbReference>
<feature type="domain" description="Myosin N-terminal SH3-like" evidence="15">
    <location>
        <begin position="1"/>
        <end position="53"/>
    </location>
</feature>
<keyword evidence="8 11" id="KW-0518">Myosin</keyword>
<dbReference type="InterPro" id="IPR000048">
    <property type="entry name" value="IQ_motif_EF-hand-BS"/>
</dbReference>
<comment type="similarity">
    <text evidence="1 11">Belongs to the TRAFAC class myosin-kinesin ATPase superfamily. Myosin family.</text>
</comment>
<dbReference type="GO" id="GO:0005737">
    <property type="term" value="C:cytoplasm"/>
    <property type="evidence" value="ECO:0007669"/>
    <property type="project" value="TreeGrafter"/>
</dbReference>
<keyword evidence="10 11" id="KW-0009">Actin-binding</keyword>
<dbReference type="Pfam" id="PF01843">
    <property type="entry name" value="DIL"/>
    <property type="match status" value="1"/>
</dbReference>
<feature type="coiled-coil region" evidence="12">
    <location>
        <begin position="1229"/>
        <end position="1304"/>
    </location>
</feature>